<accession>A0A3D9L503</accession>
<gene>
    <name evidence="1" type="ORF">C7460_104123</name>
</gene>
<reference evidence="1 2" key="1">
    <citation type="submission" date="2018-07" db="EMBL/GenBank/DDBJ databases">
        <title>Genomic Encyclopedia of Type Strains, Phase IV (KMG-IV): sequencing the most valuable type-strain genomes for metagenomic binning, comparative biology and taxonomic classification.</title>
        <authorList>
            <person name="Goeker M."/>
        </authorList>
    </citation>
    <scope>NUCLEOTIDE SEQUENCE [LARGE SCALE GENOMIC DNA]</scope>
    <source>
        <strain evidence="1 2">DSM 4134</strain>
    </source>
</reference>
<evidence type="ECO:0000313" key="1">
    <source>
        <dbReference type="EMBL" id="REE01103.1"/>
    </source>
</evidence>
<comment type="caution">
    <text evidence="1">The sequence shown here is derived from an EMBL/GenBank/DDBJ whole genome shotgun (WGS) entry which is preliminary data.</text>
</comment>
<dbReference type="EMBL" id="QREG01000004">
    <property type="protein sequence ID" value="REE01103.1"/>
    <property type="molecule type" value="Genomic_DNA"/>
</dbReference>
<dbReference type="RefSeq" id="WP_115867191.1">
    <property type="nucleotide sequence ID" value="NZ_QREG01000004.1"/>
</dbReference>
<keyword evidence="2" id="KW-1185">Reference proteome</keyword>
<dbReference type="Proteomes" id="UP000256779">
    <property type="component" value="Unassembled WGS sequence"/>
</dbReference>
<organism evidence="1 2">
    <name type="scientific">Marinoscillum furvescens DSM 4134</name>
    <dbReference type="NCBI Taxonomy" id="1122208"/>
    <lineage>
        <taxon>Bacteria</taxon>
        <taxon>Pseudomonadati</taxon>
        <taxon>Bacteroidota</taxon>
        <taxon>Cytophagia</taxon>
        <taxon>Cytophagales</taxon>
        <taxon>Reichenbachiellaceae</taxon>
        <taxon>Marinoscillum</taxon>
    </lineage>
</organism>
<dbReference type="AlphaFoldDB" id="A0A3D9L503"/>
<proteinExistence type="predicted"/>
<protein>
    <submittedName>
        <fullName evidence="1">Uncharacterized protein</fullName>
    </submittedName>
</protein>
<evidence type="ECO:0000313" key="2">
    <source>
        <dbReference type="Proteomes" id="UP000256779"/>
    </source>
</evidence>
<name>A0A3D9L503_MARFU</name>
<sequence length="115" mass="12703">MELTEINLETINDADELIGIASHCVKVMNKVDNAVNAYGGFNSFPYLNAELKDDGLVHLTLSKDPDEPVFTLSPGDFNNMMSHLRDTYFPGVKAFAENMRNEAIAKTDEIVNPPA</sequence>